<accession>A0AAV9MU41</accession>
<dbReference type="RefSeq" id="XP_064700688.1">
    <property type="nucleotide sequence ID" value="XM_064853734.1"/>
</dbReference>
<dbReference type="InterPro" id="IPR013776">
    <property type="entry name" value="A-amylase_thermo"/>
</dbReference>
<comment type="cofactor">
    <cofactor evidence="1">
        <name>Ca(2+)</name>
        <dbReference type="ChEBI" id="CHEBI:29108"/>
    </cofactor>
</comment>
<keyword evidence="6" id="KW-0326">Glycosidase</keyword>
<dbReference type="GO" id="GO:0005975">
    <property type="term" value="P:carbohydrate metabolic process"/>
    <property type="evidence" value="ECO:0007669"/>
    <property type="project" value="InterPro"/>
</dbReference>
<dbReference type="Proteomes" id="UP001358417">
    <property type="component" value="Unassembled WGS sequence"/>
</dbReference>
<dbReference type="Gene3D" id="2.60.40.1180">
    <property type="entry name" value="Golgi alpha-mannosidase II"/>
    <property type="match status" value="1"/>
</dbReference>
<feature type="domain" description="Glycosyl hydrolase family 13 catalytic" evidence="8">
    <location>
        <begin position="30"/>
        <end position="427"/>
    </location>
</feature>
<dbReference type="GO" id="GO:0005509">
    <property type="term" value="F:calcium ion binding"/>
    <property type="evidence" value="ECO:0007669"/>
    <property type="project" value="InterPro"/>
</dbReference>
<dbReference type="SUPFAM" id="SSF51445">
    <property type="entry name" value="(Trans)glycosidases"/>
    <property type="match status" value="1"/>
</dbReference>
<dbReference type="GeneID" id="89978355"/>
<comment type="caution">
    <text evidence="9">The sequence shown here is derived from an EMBL/GenBank/DDBJ whole genome shotgun (WGS) entry which is preliminary data.</text>
</comment>
<evidence type="ECO:0000313" key="10">
    <source>
        <dbReference type="Proteomes" id="UP001358417"/>
    </source>
</evidence>
<keyword evidence="10" id="KW-1185">Reference proteome</keyword>
<feature type="compositionally biased region" description="Polar residues" evidence="7">
    <location>
        <begin position="1"/>
        <end position="15"/>
    </location>
</feature>
<evidence type="ECO:0000256" key="1">
    <source>
        <dbReference type="ARBA" id="ARBA00001913"/>
    </source>
</evidence>
<dbReference type="SMART" id="SM00642">
    <property type="entry name" value="Aamy"/>
    <property type="match status" value="1"/>
</dbReference>
<evidence type="ECO:0000256" key="3">
    <source>
        <dbReference type="ARBA" id="ARBA00022723"/>
    </source>
</evidence>
<evidence type="ECO:0000256" key="5">
    <source>
        <dbReference type="ARBA" id="ARBA00023277"/>
    </source>
</evidence>
<name>A0AAV9MU41_9EURO</name>
<dbReference type="AlphaFoldDB" id="A0AAV9MU41"/>
<proteinExistence type="inferred from homology"/>
<dbReference type="InterPro" id="IPR006047">
    <property type="entry name" value="GH13_cat_dom"/>
</dbReference>
<dbReference type="NCBIfam" id="NF006969">
    <property type="entry name" value="PRK09441.1-2"/>
    <property type="match status" value="1"/>
</dbReference>
<dbReference type="GO" id="GO:0004553">
    <property type="term" value="F:hydrolase activity, hydrolyzing O-glycosyl compounds"/>
    <property type="evidence" value="ECO:0007669"/>
    <property type="project" value="InterPro"/>
</dbReference>
<dbReference type="NCBIfam" id="NF006968">
    <property type="entry name" value="PRK09441.1-1"/>
    <property type="match status" value="1"/>
</dbReference>
<dbReference type="PANTHER" id="PTHR43447">
    <property type="entry name" value="ALPHA-AMYLASE"/>
    <property type="match status" value="1"/>
</dbReference>
<feature type="region of interest" description="Disordered" evidence="7">
    <location>
        <begin position="1"/>
        <end position="29"/>
    </location>
</feature>
<dbReference type="Gene3D" id="2.40.30.140">
    <property type="match status" value="1"/>
</dbReference>
<dbReference type="EMBL" id="JAVRRD010000040">
    <property type="protein sequence ID" value="KAK5045049.1"/>
    <property type="molecule type" value="Genomic_DNA"/>
</dbReference>
<dbReference type="Pfam" id="PF00128">
    <property type="entry name" value="Alpha-amylase"/>
    <property type="match status" value="1"/>
</dbReference>
<dbReference type="CDD" id="cd11318">
    <property type="entry name" value="AmyAc_bac_fung_AmyA"/>
    <property type="match status" value="1"/>
</dbReference>
<dbReference type="Gene3D" id="3.20.20.80">
    <property type="entry name" value="Glycosidases"/>
    <property type="match status" value="1"/>
</dbReference>
<evidence type="ECO:0000256" key="2">
    <source>
        <dbReference type="ARBA" id="ARBA00008061"/>
    </source>
</evidence>
<keyword evidence="5" id="KW-0119">Carbohydrate metabolism</keyword>
<dbReference type="InterPro" id="IPR017853">
    <property type="entry name" value="GH"/>
</dbReference>
<keyword evidence="3" id="KW-0479">Metal-binding</keyword>
<reference evidence="9 10" key="1">
    <citation type="submission" date="2023-08" db="EMBL/GenBank/DDBJ databases">
        <title>Black Yeasts Isolated from many extreme environments.</title>
        <authorList>
            <person name="Coleine C."/>
            <person name="Stajich J.E."/>
            <person name="Selbmann L."/>
        </authorList>
    </citation>
    <scope>NUCLEOTIDE SEQUENCE [LARGE SCALE GENOMIC DNA]</scope>
    <source>
        <strain evidence="9 10">CCFEE 5792</strain>
    </source>
</reference>
<protein>
    <recommendedName>
        <fullName evidence="8">Glycosyl hydrolase family 13 catalytic domain-containing protein</fullName>
    </recommendedName>
</protein>
<dbReference type="SUPFAM" id="SSF51011">
    <property type="entry name" value="Glycosyl hydrolase domain"/>
    <property type="match status" value="1"/>
</dbReference>
<organism evidence="9 10">
    <name type="scientific">Exophiala bonariae</name>
    <dbReference type="NCBI Taxonomy" id="1690606"/>
    <lineage>
        <taxon>Eukaryota</taxon>
        <taxon>Fungi</taxon>
        <taxon>Dikarya</taxon>
        <taxon>Ascomycota</taxon>
        <taxon>Pezizomycotina</taxon>
        <taxon>Eurotiomycetes</taxon>
        <taxon>Chaetothyriomycetidae</taxon>
        <taxon>Chaetothyriales</taxon>
        <taxon>Herpotrichiellaceae</taxon>
        <taxon>Exophiala</taxon>
    </lineage>
</organism>
<dbReference type="InterPro" id="IPR013780">
    <property type="entry name" value="Glyco_hydro_b"/>
</dbReference>
<evidence type="ECO:0000259" key="8">
    <source>
        <dbReference type="SMART" id="SM00642"/>
    </source>
</evidence>
<gene>
    <name evidence="9" type="ORF">LTR84_010197</name>
</gene>
<evidence type="ECO:0000256" key="4">
    <source>
        <dbReference type="ARBA" id="ARBA00022801"/>
    </source>
</evidence>
<evidence type="ECO:0000313" key="9">
    <source>
        <dbReference type="EMBL" id="KAK5045049.1"/>
    </source>
</evidence>
<dbReference type="PIRSF" id="PIRSF001021">
    <property type="entry name" value="Alph-amls_thrmst"/>
    <property type="match status" value="1"/>
</dbReference>
<keyword evidence="4" id="KW-0378">Hydrolase</keyword>
<evidence type="ECO:0000256" key="7">
    <source>
        <dbReference type="SAM" id="MobiDB-lite"/>
    </source>
</evidence>
<sequence>MQRLSSFARSLSGNSRAAEVDDSKPQPTNKTLFQSFEWYLPGPEDSSAESPSHYTLLTNLLPHLSAIGITHLWLPPGCKATNPQDNGYAIHDLWDLGEFDSKGSRRTKWGTRKELNVFCARAKESGIAVMWDAILNHKAGADDKEVAHGVKVDLKDRTKQISQPRELEAWTSFTFPGRAGTYSDMKYDWRHFSGVDYDARSQDHGIFKFVRKGEEGRGDWAGDVSTELGNYDYLMFADVDHSHPAVRDDILEWGSWITSSLNLGGMRLDAIKHYSLSFLRDFIAHIDKHHPNQFYVGEYWDAKTEVLEKVIRKFHGRLNLFDVQLVYTFSDYSKGRMIDLRAILDGSLVQKDPAHAVTFVANHDTQEMQSLAAPVEEWFIPLAYSLILLRHNAGTPCVFWGDVFGNHGPRPRFPATGGKLVRLIAARKLYAYGPQRDYFDKVDCIGWTRLGHRSQSDGAGLAVLMTNSWDRRSKQMFVGQRHVGESWKDVLGFEDREVVIDSKGMGSFPVGHRCVGVWVNKLAPGFENLSRFTFPRLAQAIPPITNLPV</sequence>
<evidence type="ECO:0000256" key="6">
    <source>
        <dbReference type="ARBA" id="ARBA00023295"/>
    </source>
</evidence>
<comment type="similarity">
    <text evidence="2">Belongs to the glycosyl hydrolase 13 family.</text>
</comment>